<dbReference type="InterPro" id="IPR052709">
    <property type="entry name" value="Transposase-MT_Hybrid"/>
</dbReference>
<dbReference type="PANTHER" id="PTHR46060:SF1">
    <property type="entry name" value="MARINER MOS1 TRANSPOSASE-LIKE PROTEIN"/>
    <property type="match status" value="1"/>
</dbReference>
<sequence length="118" mass="13474">MPHKTTITGESHANTMIALRESIKEMRRGKLTAGVLLLHSNAPVHVSRQTAIRECGLQQLNHPPYTPDLAPSDYFLFRVLMKSLRGQQFSNDKDVMGLKSLQEKWMKCMKMLGDYTEK</sequence>
<protein>
    <recommendedName>
        <fullName evidence="3">Tc1-like transposase DDE domain-containing protein</fullName>
    </recommendedName>
</protein>
<keyword evidence="2" id="KW-1185">Reference proteome</keyword>
<evidence type="ECO:0008006" key="3">
    <source>
        <dbReference type="Google" id="ProtNLM"/>
    </source>
</evidence>
<dbReference type="Ensembl" id="ENSPKIT00000034820.1">
    <property type="protein sequence ID" value="ENSPKIP00000010686.1"/>
    <property type="gene ID" value="ENSPKIG00000025304.1"/>
</dbReference>
<reference evidence="1" key="1">
    <citation type="submission" date="2025-08" db="UniProtKB">
        <authorList>
            <consortium name="Ensembl"/>
        </authorList>
    </citation>
    <scope>IDENTIFICATION</scope>
</reference>
<dbReference type="GeneTree" id="ENSGT00940000177279"/>
<accession>A0A3B3QZ08</accession>
<dbReference type="AlphaFoldDB" id="A0A3B3QZ08"/>
<dbReference type="STRING" id="1676925.ENSPKIP00000010686"/>
<dbReference type="GO" id="GO:0003676">
    <property type="term" value="F:nucleic acid binding"/>
    <property type="evidence" value="ECO:0007669"/>
    <property type="project" value="InterPro"/>
</dbReference>
<organism evidence="1 2">
    <name type="scientific">Paramormyrops kingsleyae</name>
    <dbReference type="NCBI Taxonomy" id="1676925"/>
    <lineage>
        <taxon>Eukaryota</taxon>
        <taxon>Metazoa</taxon>
        <taxon>Chordata</taxon>
        <taxon>Craniata</taxon>
        <taxon>Vertebrata</taxon>
        <taxon>Euteleostomi</taxon>
        <taxon>Actinopterygii</taxon>
        <taxon>Neopterygii</taxon>
        <taxon>Teleostei</taxon>
        <taxon>Osteoglossocephala</taxon>
        <taxon>Osteoglossomorpha</taxon>
        <taxon>Osteoglossiformes</taxon>
        <taxon>Mormyridae</taxon>
        <taxon>Paramormyrops</taxon>
    </lineage>
</organism>
<dbReference type="Proteomes" id="UP000261540">
    <property type="component" value="Unplaced"/>
</dbReference>
<dbReference type="Gene3D" id="3.30.420.10">
    <property type="entry name" value="Ribonuclease H-like superfamily/Ribonuclease H"/>
    <property type="match status" value="1"/>
</dbReference>
<dbReference type="InterPro" id="IPR036397">
    <property type="entry name" value="RNaseH_sf"/>
</dbReference>
<dbReference type="PANTHER" id="PTHR46060">
    <property type="entry name" value="MARINER MOS1 TRANSPOSASE-LIKE PROTEIN"/>
    <property type="match status" value="1"/>
</dbReference>
<evidence type="ECO:0000313" key="2">
    <source>
        <dbReference type="Proteomes" id="UP000261540"/>
    </source>
</evidence>
<proteinExistence type="predicted"/>
<reference evidence="1" key="2">
    <citation type="submission" date="2025-09" db="UniProtKB">
        <authorList>
            <consortium name="Ensembl"/>
        </authorList>
    </citation>
    <scope>IDENTIFICATION</scope>
</reference>
<evidence type="ECO:0000313" key="1">
    <source>
        <dbReference type="Ensembl" id="ENSPKIP00000010686.1"/>
    </source>
</evidence>
<name>A0A3B3QZ08_9TELE</name>